<accession>A0ABP0YNP6</accession>
<keyword evidence="2" id="KW-1185">Reference proteome</keyword>
<sequence length="77" mass="8310">MPPLPNHNHQPLHPPRRTALISQIPKVSLAITLSLSLSQSLPVVAQCSVASPNNPSSLFRLPSRSLPSISLTRPTSR</sequence>
<dbReference type="Proteomes" id="UP001642487">
    <property type="component" value="Chromosome 4"/>
</dbReference>
<dbReference type="EMBL" id="OZ021738">
    <property type="protein sequence ID" value="CAK9320661.1"/>
    <property type="molecule type" value="Genomic_DNA"/>
</dbReference>
<reference evidence="1 2" key="1">
    <citation type="submission" date="2024-03" db="EMBL/GenBank/DDBJ databases">
        <authorList>
            <person name="Gkanogiannis A."/>
            <person name="Becerra Lopez-Lavalle L."/>
        </authorList>
    </citation>
    <scope>NUCLEOTIDE SEQUENCE [LARGE SCALE GENOMIC DNA]</scope>
</reference>
<evidence type="ECO:0000313" key="1">
    <source>
        <dbReference type="EMBL" id="CAK9320661.1"/>
    </source>
</evidence>
<organism evidence="1 2">
    <name type="scientific">Citrullus colocynthis</name>
    <name type="common">colocynth</name>
    <dbReference type="NCBI Taxonomy" id="252529"/>
    <lineage>
        <taxon>Eukaryota</taxon>
        <taxon>Viridiplantae</taxon>
        <taxon>Streptophyta</taxon>
        <taxon>Embryophyta</taxon>
        <taxon>Tracheophyta</taxon>
        <taxon>Spermatophyta</taxon>
        <taxon>Magnoliopsida</taxon>
        <taxon>eudicotyledons</taxon>
        <taxon>Gunneridae</taxon>
        <taxon>Pentapetalae</taxon>
        <taxon>rosids</taxon>
        <taxon>fabids</taxon>
        <taxon>Cucurbitales</taxon>
        <taxon>Cucurbitaceae</taxon>
        <taxon>Benincaseae</taxon>
        <taxon>Citrullus</taxon>
    </lineage>
</organism>
<protein>
    <submittedName>
        <fullName evidence="1">Uncharacterized protein</fullName>
    </submittedName>
</protein>
<name>A0ABP0YNP6_9ROSI</name>
<evidence type="ECO:0000313" key="2">
    <source>
        <dbReference type="Proteomes" id="UP001642487"/>
    </source>
</evidence>
<gene>
    <name evidence="1" type="ORF">CITCOLO1_LOCUS12716</name>
</gene>
<proteinExistence type="predicted"/>